<sequence length="155" mass="18044">MERLEIEKLFKEVTELVEAKKLYKNLAKKLHPDVGGDEESFKALNAVYNHILEHGLFFSSETSFDLDIEKIISQVLHFENIEIEVVGKWIWISGDTRAIKETLKNLGFKWASKKMMWYYGELLKCKSRKEKSIEEIRLTYGSQKVATKKSEKIAA</sequence>
<dbReference type="SUPFAM" id="SSF46565">
    <property type="entry name" value="Chaperone J-domain"/>
    <property type="match status" value="1"/>
</dbReference>
<accession>A0AAW6VQS0</accession>
<proteinExistence type="predicted"/>
<evidence type="ECO:0000313" key="2">
    <source>
        <dbReference type="Proteomes" id="UP001237843"/>
    </source>
</evidence>
<name>A0AAW6VQS0_9BACT</name>
<reference evidence="1" key="2">
    <citation type="submission" date="2023-02" db="EMBL/GenBank/DDBJ databases">
        <authorList>
            <person name="Concha-Toloza M."/>
            <person name="Lopez-Cantillo M."/>
            <person name="Molina-Mora J."/>
            <person name="Collado L."/>
        </authorList>
    </citation>
    <scope>NUCLEOTIDE SEQUENCE</scope>
    <source>
        <strain evidence="1">FR1p273A</strain>
    </source>
</reference>
<protein>
    <recommendedName>
        <fullName evidence="3">J domain-containing protein</fullName>
    </recommendedName>
</protein>
<reference evidence="1" key="1">
    <citation type="journal article" date="2023" name="Antibiotics">
        <title>Genomic Characterization of Antibiotic-Resistant Campylobacterales Isolated from Chilean Poultry Meat.</title>
        <authorList>
            <person name="Concha-Toloza M."/>
            <person name="Lopez-Cantillo M."/>
            <person name="Molina-Mora J.A."/>
            <person name="Collado L."/>
        </authorList>
    </citation>
    <scope>NUCLEOTIDE SEQUENCE</scope>
    <source>
        <strain evidence="1">FR1p273A</strain>
    </source>
</reference>
<comment type="caution">
    <text evidence="1">The sequence shown here is derived from an EMBL/GenBank/DDBJ whole genome shotgun (WGS) entry which is preliminary data.</text>
</comment>
<dbReference type="Proteomes" id="UP001237843">
    <property type="component" value="Unassembled WGS sequence"/>
</dbReference>
<evidence type="ECO:0000313" key="1">
    <source>
        <dbReference type="EMBL" id="MDK2062759.1"/>
    </source>
</evidence>
<dbReference type="AlphaFoldDB" id="A0AAW6VQS0"/>
<evidence type="ECO:0008006" key="3">
    <source>
        <dbReference type="Google" id="ProtNLM"/>
    </source>
</evidence>
<dbReference type="EMBL" id="JAQTJH010000012">
    <property type="protein sequence ID" value="MDK2062759.1"/>
    <property type="molecule type" value="Genomic_DNA"/>
</dbReference>
<dbReference type="InterPro" id="IPR036869">
    <property type="entry name" value="J_dom_sf"/>
</dbReference>
<dbReference type="RefSeq" id="WP_284074925.1">
    <property type="nucleotide sequence ID" value="NZ_JAQTJH010000012.1"/>
</dbReference>
<gene>
    <name evidence="1" type="ORF">PT520_09545</name>
</gene>
<dbReference type="Gene3D" id="1.10.287.110">
    <property type="entry name" value="DnaJ domain"/>
    <property type="match status" value="1"/>
</dbReference>
<organism evidence="1 2">
    <name type="scientific">Aliarcobacter butzleri</name>
    <dbReference type="NCBI Taxonomy" id="28197"/>
    <lineage>
        <taxon>Bacteria</taxon>
        <taxon>Pseudomonadati</taxon>
        <taxon>Campylobacterota</taxon>
        <taxon>Epsilonproteobacteria</taxon>
        <taxon>Campylobacterales</taxon>
        <taxon>Arcobacteraceae</taxon>
        <taxon>Aliarcobacter</taxon>
    </lineage>
</organism>